<dbReference type="PANTHER" id="PTHR24321">
    <property type="entry name" value="DEHYDROGENASES, SHORT CHAIN"/>
    <property type="match status" value="1"/>
</dbReference>
<gene>
    <name evidence="4" type="ORF">FKW77_001271</name>
</gene>
<dbReference type="EMBL" id="CP042197">
    <property type="protein sequence ID" value="QDS75296.1"/>
    <property type="molecule type" value="Genomic_DNA"/>
</dbReference>
<protein>
    <submittedName>
        <fullName evidence="4">Uncharacterized protein</fullName>
    </submittedName>
</protein>
<dbReference type="SUPFAM" id="SSF51735">
    <property type="entry name" value="NAD(P)-binding Rossmann-fold domains"/>
    <property type="match status" value="1"/>
</dbReference>
<keyword evidence="2" id="KW-0521">NADP</keyword>
<dbReference type="STRING" id="50376.A0A517LI99"/>
<organism evidence="4 5">
    <name type="scientific">Venturia effusa</name>
    <dbReference type="NCBI Taxonomy" id="50376"/>
    <lineage>
        <taxon>Eukaryota</taxon>
        <taxon>Fungi</taxon>
        <taxon>Dikarya</taxon>
        <taxon>Ascomycota</taxon>
        <taxon>Pezizomycotina</taxon>
        <taxon>Dothideomycetes</taxon>
        <taxon>Pleosporomycetidae</taxon>
        <taxon>Venturiales</taxon>
        <taxon>Venturiaceae</taxon>
        <taxon>Venturia</taxon>
    </lineage>
</organism>
<dbReference type="InterPro" id="IPR036291">
    <property type="entry name" value="NAD(P)-bd_dom_sf"/>
</dbReference>
<reference evidence="4 5" key="1">
    <citation type="submission" date="2019-07" db="EMBL/GenBank/DDBJ databases">
        <title>Finished genome of Venturia effusa.</title>
        <authorList>
            <person name="Young C.A."/>
            <person name="Cox M.P."/>
            <person name="Ganley A.R.D."/>
            <person name="David W.J."/>
        </authorList>
    </citation>
    <scope>NUCLEOTIDE SEQUENCE [LARGE SCALE GENOMIC DNA]</scope>
    <source>
        <strain evidence="5">albino</strain>
    </source>
</reference>
<dbReference type="FunFam" id="3.40.50.720:FF:000084">
    <property type="entry name" value="Short-chain dehydrogenase reductase"/>
    <property type="match status" value="1"/>
</dbReference>
<evidence type="ECO:0000256" key="1">
    <source>
        <dbReference type="ARBA" id="ARBA00006484"/>
    </source>
</evidence>
<keyword evidence="5" id="KW-1185">Reference proteome</keyword>
<dbReference type="PRINTS" id="PR00080">
    <property type="entry name" value="SDRFAMILY"/>
</dbReference>
<dbReference type="GO" id="GO:0016491">
    <property type="term" value="F:oxidoreductase activity"/>
    <property type="evidence" value="ECO:0007669"/>
    <property type="project" value="UniProtKB-KW"/>
</dbReference>
<dbReference type="InterPro" id="IPR002347">
    <property type="entry name" value="SDR_fam"/>
</dbReference>
<evidence type="ECO:0000256" key="3">
    <source>
        <dbReference type="ARBA" id="ARBA00023002"/>
    </source>
</evidence>
<dbReference type="Proteomes" id="UP000316270">
    <property type="component" value="Chromosome 13"/>
</dbReference>
<evidence type="ECO:0000313" key="5">
    <source>
        <dbReference type="Proteomes" id="UP000316270"/>
    </source>
</evidence>
<dbReference type="PROSITE" id="PS00061">
    <property type="entry name" value="ADH_SHORT"/>
    <property type="match status" value="1"/>
</dbReference>
<dbReference type="Gene3D" id="3.40.50.720">
    <property type="entry name" value="NAD(P)-binding Rossmann-like Domain"/>
    <property type="match status" value="1"/>
</dbReference>
<dbReference type="OrthoDB" id="417891at2759"/>
<dbReference type="Pfam" id="PF13561">
    <property type="entry name" value="adh_short_C2"/>
    <property type="match status" value="1"/>
</dbReference>
<dbReference type="CDD" id="cd05233">
    <property type="entry name" value="SDR_c"/>
    <property type="match status" value="1"/>
</dbReference>
<evidence type="ECO:0000313" key="4">
    <source>
        <dbReference type="EMBL" id="QDS75296.1"/>
    </source>
</evidence>
<comment type="similarity">
    <text evidence="1">Belongs to the short-chain dehydrogenases/reductases (SDR) family.</text>
</comment>
<evidence type="ECO:0000256" key="2">
    <source>
        <dbReference type="ARBA" id="ARBA00022857"/>
    </source>
</evidence>
<keyword evidence="3" id="KW-0560">Oxidoreductase</keyword>
<sequence>MAEFSGKVCLVTGGAGGLGKAIAEAFLLVKAKVVIVDVNAERLKSAETELSAHGEVLALTADITDEEAIKGMLSATLEKFEKLDILINNAAIVDRLDAVATLEKSLWDRVIAVNLTSVYLVTRHAVKYFLSRDPIGASIVNIASPAGLLGGRAGAAYTASKHGVLGLTKSTAVRYGKKNIRCNAVMPGMMMTNMMDSFSNGFDEDGASIALTTASMEPGYIDPKKVAATVKFLCSEGASAINGTSVPVENGWLAY</sequence>
<dbReference type="PRINTS" id="PR00081">
    <property type="entry name" value="GDHRDH"/>
</dbReference>
<dbReference type="InterPro" id="IPR020904">
    <property type="entry name" value="Sc_DH/Rdtase_CS"/>
</dbReference>
<dbReference type="AlphaFoldDB" id="A0A517LI99"/>
<dbReference type="PANTHER" id="PTHR24321:SF8">
    <property type="entry name" value="ESTRADIOL 17-BETA-DEHYDROGENASE 8-RELATED"/>
    <property type="match status" value="1"/>
</dbReference>
<proteinExistence type="inferred from homology"/>
<accession>A0A517LI99</accession>
<name>A0A517LI99_9PEZI</name>